<feature type="non-terminal residue" evidence="12">
    <location>
        <position position="1"/>
    </location>
</feature>
<reference evidence="12 13" key="1">
    <citation type="journal article" date="2016" name="Nat. Commun.">
        <title>Thousands of microbial genomes shed light on interconnected biogeochemical processes in an aquifer system.</title>
        <authorList>
            <person name="Anantharaman K."/>
            <person name="Brown C.T."/>
            <person name="Hug L.A."/>
            <person name="Sharon I."/>
            <person name="Castelle C.J."/>
            <person name="Probst A.J."/>
            <person name="Thomas B.C."/>
            <person name="Singh A."/>
            <person name="Wilkins M.J."/>
            <person name="Karaoz U."/>
            <person name="Brodie E.L."/>
            <person name="Williams K.H."/>
            <person name="Hubbard S.S."/>
            <person name="Banfield J.F."/>
        </authorList>
    </citation>
    <scope>NUCLEOTIDE SEQUENCE [LARGE SCALE GENOMIC DNA]</scope>
</reference>
<protein>
    <submittedName>
        <fullName evidence="12">Protein-export membrane protein SecD</fullName>
    </submittedName>
</protein>
<evidence type="ECO:0000256" key="5">
    <source>
        <dbReference type="ARBA" id="ARBA00022927"/>
    </source>
</evidence>
<keyword evidence="7" id="KW-0811">Translocation</keyword>
<comment type="caution">
    <text evidence="12">The sequence shown here is derived from an EMBL/GenBank/DDBJ whole genome shotgun (WGS) entry which is preliminary data.</text>
</comment>
<dbReference type="InterPro" id="IPR005791">
    <property type="entry name" value="SecD"/>
</dbReference>
<dbReference type="Gene3D" id="3.30.1360.200">
    <property type="match status" value="1"/>
</dbReference>
<evidence type="ECO:0000256" key="1">
    <source>
        <dbReference type="ARBA" id="ARBA00004651"/>
    </source>
</evidence>
<evidence type="ECO:0000256" key="2">
    <source>
        <dbReference type="ARBA" id="ARBA00022448"/>
    </source>
</evidence>
<dbReference type="NCBIfam" id="TIGR00916">
    <property type="entry name" value="2A0604s01"/>
    <property type="match status" value="1"/>
</dbReference>
<feature type="transmembrane region" description="Helical" evidence="9">
    <location>
        <begin position="125"/>
        <end position="145"/>
    </location>
</feature>
<dbReference type="Gene3D" id="1.20.1640.10">
    <property type="entry name" value="Multidrug efflux transporter AcrB transmembrane domain"/>
    <property type="match status" value="1"/>
</dbReference>
<feature type="transmembrane region" description="Helical" evidence="9">
    <location>
        <begin position="230"/>
        <end position="250"/>
    </location>
</feature>
<evidence type="ECO:0000313" key="12">
    <source>
        <dbReference type="EMBL" id="OGE81254.1"/>
    </source>
</evidence>
<evidence type="ECO:0000313" key="13">
    <source>
        <dbReference type="Proteomes" id="UP000177912"/>
    </source>
</evidence>
<sequence>ALNEPQISIQFNSEGTELFKELTAQNIGRRIAIFLDGELIVAPVVQTAIPNGQAVITGQYTVERAREEATRLNSGALPVSINLLSQQNIGPSLGQVSIKQSLVAGIIGLIAVGIFMIVFYRLPGLLSTLALVIYAAITLSFFKIFGVTLTLASIAGFILSIGIAIDANILIFERTKEELRKGKEFLAAVNDGFTRAWPSIRDSNLSSLITAVVLISGTSFIRGFAITLTIGILISMFTAITVTRTFLRLVSLNKHLNTPRIFGIKESETKQS</sequence>
<feature type="transmembrane region" description="Helical" evidence="9">
    <location>
        <begin position="102"/>
        <end position="120"/>
    </location>
</feature>
<dbReference type="EMBL" id="MFEI01000009">
    <property type="protein sequence ID" value="OGE81254.1"/>
    <property type="molecule type" value="Genomic_DNA"/>
</dbReference>
<dbReference type="PANTHER" id="PTHR30081">
    <property type="entry name" value="PROTEIN-EXPORT MEMBRANE PROTEIN SEC"/>
    <property type="match status" value="1"/>
</dbReference>
<keyword evidence="2" id="KW-0813">Transport</keyword>
<dbReference type="InterPro" id="IPR022813">
    <property type="entry name" value="SecD/SecF_arch_bac"/>
</dbReference>
<evidence type="ECO:0000259" key="11">
    <source>
        <dbReference type="Pfam" id="PF22599"/>
    </source>
</evidence>
<evidence type="ECO:0000256" key="7">
    <source>
        <dbReference type="ARBA" id="ARBA00023010"/>
    </source>
</evidence>
<organism evidence="12 13">
    <name type="scientific">Candidatus Doudnabacteria bacterium RIFCSPHIGHO2_01_FULL_43_23</name>
    <dbReference type="NCBI Taxonomy" id="1817822"/>
    <lineage>
        <taxon>Bacteria</taxon>
        <taxon>Candidatus Doudnaibacteriota</taxon>
    </lineage>
</organism>
<dbReference type="Pfam" id="PF22599">
    <property type="entry name" value="SecDF_P1_head"/>
    <property type="match status" value="1"/>
</dbReference>
<name>A0A1F5NUL0_9BACT</name>
<evidence type="ECO:0000256" key="6">
    <source>
        <dbReference type="ARBA" id="ARBA00022989"/>
    </source>
</evidence>
<dbReference type="InterPro" id="IPR001036">
    <property type="entry name" value="Acrflvin-R"/>
</dbReference>
<dbReference type="PANTHER" id="PTHR30081:SF1">
    <property type="entry name" value="PROTEIN TRANSLOCASE SUBUNIT SECD"/>
    <property type="match status" value="1"/>
</dbReference>
<dbReference type="NCBIfam" id="TIGR01129">
    <property type="entry name" value="secD"/>
    <property type="match status" value="1"/>
</dbReference>
<dbReference type="GO" id="GO:0006886">
    <property type="term" value="P:intracellular protein transport"/>
    <property type="evidence" value="ECO:0007669"/>
    <property type="project" value="InterPro"/>
</dbReference>
<dbReference type="STRING" id="1817822.A2826_02270"/>
<dbReference type="Proteomes" id="UP000177912">
    <property type="component" value="Unassembled WGS sequence"/>
</dbReference>
<evidence type="ECO:0000256" key="9">
    <source>
        <dbReference type="SAM" id="Phobius"/>
    </source>
</evidence>
<feature type="domain" description="Protein export membrane protein SecD/SecF C-terminal" evidence="10">
    <location>
        <begin position="80"/>
        <end position="249"/>
    </location>
</feature>
<evidence type="ECO:0000256" key="8">
    <source>
        <dbReference type="ARBA" id="ARBA00023136"/>
    </source>
</evidence>
<dbReference type="Pfam" id="PF02355">
    <property type="entry name" value="SecD_SecF_C"/>
    <property type="match status" value="1"/>
</dbReference>
<dbReference type="AlphaFoldDB" id="A0A1F5NUL0"/>
<dbReference type="InterPro" id="IPR054384">
    <property type="entry name" value="SecDF_P1_head"/>
</dbReference>
<comment type="subcellular location">
    <subcellularLocation>
        <location evidence="1">Cell membrane</location>
        <topology evidence="1">Multi-pass membrane protein</topology>
    </subcellularLocation>
</comment>
<feature type="transmembrane region" description="Helical" evidence="9">
    <location>
        <begin position="205"/>
        <end position="224"/>
    </location>
</feature>
<gene>
    <name evidence="12" type="ORF">A2826_02270</name>
</gene>
<dbReference type="SUPFAM" id="SSF82866">
    <property type="entry name" value="Multidrug efflux transporter AcrB transmembrane domain"/>
    <property type="match status" value="1"/>
</dbReference>
<keyword evidence="5" id="KW-0653">Protein transport</keyword>
<keyword evidence="8 9" id="KW-0472">Membrane</keyword>
<proteinExistence type="predicted"/>
<feature type="domain" description="SecDF P1 head subdomain" evidence="11">
    <location>
        <begin position="3"/>
        <end position="79"/>
    </location>
</feature>
<keyword evidence="3" id="KW-1003">Cell membrane</keyword>
<evidence type="ECO:0000256" key="3">
    <source>
        <dbReference type="ARBA" id="ARBA00022475"/>
    </source>
</evidence>
<keyword evidence="6 9" id="KW-1133">Transmembrane helix</keyword>
<dbReference type="PRINTS" id="PR00702">
    <property type="entry name" value="ACRIFLAVINRP"/>
</dbReference>
<dbReference type="InterPro" id="IPR055344">
    <property type="entry name" value="SecD_SecF_C_bact"/>
</dbReference>
<feature type="transmembrane region" description="Helical" evidence="9">
    <location>
        <begin position="151"/>
        <end position="172"/>
    </location>
</feature>
<accession>A0A1F5NUL0</accession>
<dbReference type="GO" id="GO:0005886">
    <property type="term" value="C:plasma membrane"/>
    <property type="evidence" value="ECO:0007669"/>
    <property type="project" value="UniProtKB-SubCell"/>
</dbReference>
<keyword evidence="4 9" id="KW-0812">Transmembrane</keyword>
<evidence type="ECO:0000256" key="4">
    <source>
        <dbReference type="ARBA" id="ARBA00022692"/>
    </source>
</evidence>
<evidence type="ECO:0000259" key="10">
    <source>
        <dbReference type="Pfam" id="PF02355"/>
    </source>
</evidence>
<dbReference type="GO" id="GO:0015450">
    <property type="term" value="F:protein-transporting ATPase activity"/>
    <property type="evidence" value="ECO:0007669"/>
    <property type="project" value="InterPro"/>
</dbReference>
<dbReference type="InterPro" id="IPR048634">
    <property type="entry name" value="SecD_SecF_C"/>
</dbReference>